<accession>A0A952FKM8</accession>
<dbReference type="InterPro" id="IPR009100">
    <property type="entry name" value="AcylCoA_DH/oxidase_NM_dom_sf"/>
</dbReference>
<evidence type="ECO:0000313" key="16">
    <source>
        <dbReference type="EMBL" id="MBW8724069.1"/>
    </source>
</evidence>
<dbReference type="Gene3D" id="2.40.110.10">
    <property type="entry name" value="Butyryl-CoA Dehydrogenase, subunit A, domain 2"/>
    <property type="match status" value="1"/>
</dbReference>
<dbReference type="InterPro" id="IPR025878">
    <property type="entry name" value="Acyl-CoA_dh-like_C_dom"/>
</dbReference>
<evidence type="ECO:0000256" key="3">
    <source>
        <dbReference type="ARBA" id="ARBA00022630"/>
    </source>
</evidence>
<keyword evidence="4 10" id="KW-0274">FAD</keyword>
<proteinExistence type="inferred from homology"/>
<dbReference type="InterPro" id="IPR006091">
    <property type="entry name" value="Acyl-CoA_Oxase/DH_mid-dom"/>
</dbReference>
<dbReference type="InterPro" id="IPR009075">
    <property type="entry name" value="AcylCo_DH/oxidase_C"/>
</dbReference>
<dbReference type="EMBL" id="JAEKLZ010000072">
    <property type="protein sequence ID" value="MBW8724069.1"/>
    <property type="molecule type" value="Genomic_DNA"/>
</dbReference>
<comment type="catalytic activity">
    <reaction evidence="6">
        <text>3-(methylsulfanyl)propanoyl-CoA + oxidized [electron-transfer flavoprotein] + H(+) = 3-(methylsulfanyl)acryloyl-CoA + reduced [electron-transfer flavoprotein]</text>
        <dbReference type="Rhea" id="RHEA:52612"/>
        <dbReference type="Rhea" id="RHEA-COMP:10685"/>
        <dbReference type="Rhea" id="RHEA-COMP:10686"/>
        <dbReference type="ChEBI" id="CHEBI:15378"/>
        <dbReference type="ChEBI" id="CHEBI:57692"/>
        <dbReference type="ChEBI" id="CHEBI:58307"/>
        <dbReference type="ChEBI" id="CHEBI:82815"/>
        <dbReference type="ChEBI" id="CHEBI:84994"/>
        <dbReference type="EC" id="1.3.99.41"/>
    </reaction>
    <physiologicalReaction direction="left-to-right" evidence="6">
        <dbReference type="Rhea" id="RHEA:52613"/>
    </physiologicalReaction>
</comment>
<dbReference type="GO" id="GO:0050660">
    <property type="term" value="F:flavin adenine dinucleotide binding"/>
    <property type="evidence" value="ECO:0007669"/>
    <property type="project" value="InterPro"/>
</dbReference>
<dbReference type="SUPFAM" id="SSF47203">
    <property type="entry name" value="Acyl-CoA dehydrogenase C-terminal domain-like"/>
    <property type="match status" value="1"/>
</dbReference>
<evidence type="ECO:0000256" key="7">
    <source>
        <dbReference type="ARBA" id="ARBA00058683"/>
    </source>
</evidence>
<dbReference type="AlphaFoldDB" id="A0A952FKM8"/>
<feature type="region of interest" description="Disordered" evidence="11">
    <location>
        <begin position="570"/>
        <end position="666"/>
    </location>
</feature>
<dbReference type="EC" id="1.3.99.41" evidence="8"/>
<protein>
    <recommendedName>
        <fullName evidence="9">3-methylmercaptopropionyl-CoA dehydrogenase</fullName>
        <ecNumber evidence="8">1.3.99.41</ecNumber>
    </recommendedName>
</protein>
<dbReference type="Proteomes" id="UP000700706">
    <property type="component" value="Unassembled WGS sequence"/>
</dbReference>
<dbReference type="FunFam" id="2.40.110.10:FF:000031">
    <property type="entry name" value="Acyl-CoA dehydrogenase, putative"/>
    <property type="match status" value="1"/>
</dbReference>
<dbReference type="GO" id="GO:0016627">
    <property type="term" value="F:oxidoreductase activity, acting on the CH-CH group of donors"/>
    <property type="evidence" value="ECO:0007669"/>
    <property type="project" value="InterPro"/>
</dbReference>
<comment type="cofactor">
    <cofactor evidence="1 10">
        <name>FAD</name>
        <dbReference type="ChEBI" id="CHEBI:57692"/>
    </cofactor>
</comment>
<evidence type="ECO:0000256" key="11">
    <source>
        <dbReference type="SAM" id="MobiDB-lite"/>
    </source>
</evidence>
<evidence type="ECO:0000256" key="4">
    <source>
        <dbReference type="ARBA" id="ARBA00022827"/>
    </source>
</evidence>
<name>A0A952FKM8_9PROT</name>
<feature type="domain" description="Acetyl-CoA dehydrogenase-like C-terminal" evidence="15">
    <location>
        <begin position="452"/>
        <end position="543"/>
    </location>
</feature>
<dbReference type="SUPFAM" id="SSF56645">
    <property type="entry name" value="Acyl-CoA dehydrogenase NM domain-like"/>
    <property type="match status" value="1"/>
</dbReference>
<evidence type="ECO:0000259" key="12">
    <source>
        <dbReference type="Pfam" id="PF00441"/>
    </source>
</evidence>
<comment type="function">
    <text evidence="7">Involved in the assimilation of dimethylsulphoniopropionate (DMSP), an important compound in the fixation of carbon in marine phytoplankton, by mediating the conversion of 3-(methylthio)propanoyl-CoA (MMPA-CoA) to 3-(methylthio)acryloyl-CoA (MTA-CoA).</text>
</comment>
<dbReference type="PANTHER" id="PTHR42803">
    <property type="entry name" value="ACYL-COA DEHYDROGENASE"/>
    <property type="match status" value="1"/>
</dbReference>
<keyword evidence="5 10" id="KW-0560">Oxidoreductase</keyword>
<dbReference type="InterPro" id="IPR013786">
    <property type="entry name" value="AcylCoA_DH/ox_N"/>
</dbReference>
<feature type="domain" description="Acyl-CoA oxidase/dehydrogenase middle" evidence="13">
    <location>
        <begin position="149"/>
        <end position="254"/>
    </location>
</feature>
<comment type="caution">
    <text evidence="16">The sequence shown here is derived from an EMBL/GenBank/DDBJ whole genome shotgun (WGS) entry which is preliminary data.</text>
</comment>
<gene>
    <name evidence="16" type="ORF">JF625_02770</name>
</gene>
<evidence type="ECO:0000256" key="9">
    <source>
        <dbReference type="ARBA" id="ARBA00069043"/>
    </source>
</evidence>
<evidence type="ECO:0000256" key="1">
    <source>
        <dbReference type="ARBA" id="ARBA00001974"/>
    </source>
</evidence>
<dbReference type="Pfam" id="PF12806">
    <property type="entry name" value="Acyl-CoA_dh_C"/>
    <property type="match status" value="1"/>
</dbReference>
<dbReference type="Pfam" id="PF02770">
    <property type="entry name" value="Acyl-CoA_dh_M"/>
    <property type="match status" value="1"/>
</dbReference>
<evidence type="ECO:0000256" key="2">
    <source>
        <dbReference type="ARBA" id="ARBA00009347"/>
    </source>
</evidence>
<dbReference type="Gene3D" id="1.20.140.10">
    <property type="entry name" value="Butyryl-CoA Dehydrogenase, subunit A, domain 3"/>
    <property type="match status" value="1"/>
</dbReference>
<evidence type="ECO:0000256" key="8">
    <source>
        <dbReference type="ARBA" id="ARBA00066694"/>
    </source>
</evidence>
<feature type="domain" description="Acyl-CoA dehydrogenase/oxidase C-terminal" evidence="12">
    <location>
        <begin position="271"/>
        <end position="436"/>
    </location>
</feature>
<organism evidence="16 17">
    <name type="scientific">Inquilinus limosus</name>
    <dbReference type="NCBI Taxonomy" id="171674"/>
    <lineage>
        <taxon>Bacteria</taxon>
        <taxon>Pseudomonadati</taxon>
        <taxon>Pseudomonadota</taxon>
        <taxon>Alphaproteobacteria</taxon>
        <taxon>Rhodospirillales</taxon>
        <taxon>Rhodospirillaceae</taxon>
        <taxon>Inquilinus</taxon>
    </lineage>
</organism>
<keyword evidence="3 10" id="KW-0285">Flavoprotein</keyword>
<evidence type="ECO:0000256" key="6">
    <source>
        <dbReference type="ARBA" id="ARBA00051388"/>
    </source>
</evidence>
<evidence type="ECO:0000259" key="14">
    <source>
        <dbReference type="Pfam" id="PF02771"/>
    </source>
</evidence>
<evidence type="ECO:0000259" key="15">
    <source>
        <dbReference type="Pfam" id="PF12806"/>
    </source>
</evidence>
<dbReference type="Pfam" id="PF00441">
    <property type="entry name" value="Acyl-CoA_dh_1"/>
    <property type="match status" value="1"/>
</dbReference>
<evidence type="ECO:0000256" key="5">
    <source>
        <dbReference type="ARBA" id="ARBA00023002"/>
    </source>
</evidence>
<dbReference type="Pfam" id="PF02771">
    <property type="entry name" value="Acyl-CoA_dh_N"/>
    <property type="match status" value="1"/>
</dbReference>
<dbReference type="InterPro" id="IPR036250">
    <property type="entry name" value="AcylCo_DH-like_C"/>
</dbReference>
<sequence>MLRHLVGLDRIAALPGKSETTPELVEAVLEEAGRLAAEVIAPLNAVGDREGARLENGVVRTAPGFREAYAQYRDGGWNALPFEAEWGGQDLPWAVAMAVSEMWQSASLAFGLCPVLNQGAVEALQAHGSDEQKRTYLPKLVSGVWTGTMNLTEPQAGSDVGAVRTRAERQADGSYRIAGQKIFITYGDHDMAENIVHLVLARTPDAPAGIKGISLFLVPKLLPDADGNPGERNDLRCVSLEHKLGIHASPTCVMAYGDAGGATGFLIGQENRGIEYMFTMMNNARLTVGLQGVAIAERATQAAEAYAATRVQGKPIGAENGTPIAAHPDVRRMLLSMRCLTDAARALTYSAGAALDLARGHTDPAERAKAQARVDLLTPVVKGWSTDVGCEVASTGIQVHGGMGYIEETGAAQFLRDARITPIYEGTNGIQANDLAFRKVARDGGAAARALFQEMARTQAELAAHPAMAPIRDRLVESLAALMAATDWVVETAPETPAAVAASAVHYLRMFGLVAGGWLMARAALADEIDPELRATKLAHARFVGFALRTQHRADRASVGFASANPTYETLIRRGSPAAGPPPRRRAIPGRSRRPGSSRTTGRRGCSAQPAACPWPASGTSLRASSSRCRASRSGRPPATGSGAGRRRSRGSPPPASARHSPGGRS</sequence>
<dbReference type="InterPro" id="IPR052166">
    <property type="entry name" value="Diverse_Acyl-CoA_DH"/>
</dbReference>
<reference evidence="16" key="1">
    <citation type="submission" date="2020-06" db="EMBL/GenBank/DDBJ databases">
        <title>Stable isotope informed genome-resolved metagenomics uncovers potential trophic interactions in rhizosphere soil.</title>
        <authorList>
            <person name="Starr E.P."/>
            <person name="Shi S."/>
            <person name="Blazewicz S.J."/>
            <person name="Koch B.J."/>
            <person name="Probst A.J."/>
            <person name="Hungate B.A."/>
            <person name="Pett-Ridge J."/>
            <person name="Firestone M.K."/>
            <person name="Banfield J.F."/>
        </authorList>
    </citation>
    <scope>NUCLEOTIDE SEQUENCE</scope>
    <source>
        <strain evidence="16">YM_69_17</strain>
    </source>
</reference>
<feature type="compositionally biased region" description="Low complexity" evidence="11">
    <location>
        <begin position="623"/>
        <end position="641"/>
    </location>
</feature>
<dbReference type="PANTHER" id="PTHR42803:SF1">
    <property type="entry name" value="BROAD-SPECIFICITY LINEAR ACYL-COA DEHYDROGENASE FADE5"/>
    <property type="match status" value="1"/>
</dbReference>
<evidence type="ECO:0000256" key="10">
    <source>
        <dbReference type="RuleBase" id="RU362125"/>
    </source>
</evidence>
<evidence type="ECO:0000313" key="17">
    <source>
        <dbReference type="Proteomes" id="UP000700706"/>
    </source>
</evidence>
<dbReference type="InterPro" id="IPR046373">
    <property type="entry name" value="Acyl-CoA_Oxase/DH_mid-dom_sf"/>
</dbReference>
<comment type="similarity">
    <text evidence="2 10">Belongs to the acyl-CoA dehydrogenase family.</text>
</comment>
<dbReference type="Gene3D" id="1.10.540.10">
    <property type="entry name" value="Acyl-CoA dehydrogenase/oxidase, N-terminal domain"/>
    <property type="match status" value="1"/>
</dbReference>
<feature type="compositionally biased region" description="Low complexity" evidence="11">
    <location>
        <begin position="657"/>
        <end position="666"/>
    </location>
</feature>
<feature type="compositionally biased region" description="Basic residues" evidence="11">
    <location>
        <begin position="583"/>
        <end position="596"/>
    </location>
</feature>
<evidence type="ECO:0000259" key="13">
    <source>
        <dbReference type="Pfam" id="PF02770"/>
    </source>
</evidence>
<dbReference type="InterPro" id="IPR037069">
    <property type="entry name" value="AcylCoA_DH/ox_N_sf"/>
</dbReference>
<feature type="domain" description="Acyl-CoA dehydrogenase/oxidase N-terminal" evidence="14">
    <location>
        <begin position="26"/>
        <end position="143"/>
    </location>
</feature>